<dbReference type="SMART" id="SM00116">
    <property type="entry name" value="CBS"/>
    <property type="match status" value="2"/>
</dbReference>
<evidence type="ECO:0000259" key="3">
    <source>
        <dbReference type="PROSITE" id="PS51371"/>
    </source>
</evidence>
<comment type="caution">
    <text evidence="4">The sequence shown here is derived from an EMBL/GenBank/DDBJ whole genome shotgun (WGS) entry which is preliminary data.</text>
</comment>
<dbReference type="EMBL" id="LWMW01000097">
    <property type="protein sequence ID" value="KZX16235.1"/>
    <property type="molecule type" value="Genomic_DNA"/>
</dbReference>
<dbReference type="PANTHER" id="PTHR43080">
    <property type="entry name" value="CBS DOMAIN-CONTAINING PROTEIN CBSX3, MITOCHONDRIAL"/>
    <property type="match status" value="1"/>
</dbReference>
<keyword evidence="5" id="KW-1185">Reference proteome</keyword>
<dbReference type="AlphaFoldDB" id="A0A166E3D6"/>
<dbReference type="Proteomes" id="UP000077275">
    <property type="component" value="Unassembled WGS sequence"/>
</dbReference>
<dbReference type="Pfam" id="PF00571">
    <property type="entry name" value="CBS"/>
    <property type="match status" value="2"/>
</dbReference>
<feature type="domain" description="CBS" evidence="3">
    <location>
        <begin position="12"/>
        <end position="68"/>
    </location>
</feature>
<dbReference type="PROSITE" id="PS51371">
    <property type="entry name" value="CBS"/>
    <property type="match status" value="2"/>
</dbReference>
<dbReference type="InterPro" id="IPR000644">
    <property type="entry name" value="CBS_dom"/>
</dbReference>
<evidence type="ECO:0000256" key="2">
    <source>
        <dbReference type="PROSITE-ProRule" id="PRU00703"/>
    </source>
</evidence>
<sequence length="139" mass="15283">MESEIMKIKDVMNQEIISITEDTSPIEAFEKMYKNGVRRLFVIGNEGSPKGVITYSDLIGVLNQLSDVDKNNNNQTVTNIMTEDIVTINANEELKNAANLMLRADVSGLLAMDAGKPKGVITKTDICRLVAANLLIPKE</sequence>
<reference evidence="4 5" key="1">
    <citation type="submission" date="2016-04" db="EMBL/GenBank/DDBJ databases">
        <title>Genome sequence of Methanobrevibacter cuticularis DSM 11139.</title>
        <authorList>
            <person name="Poehlein A."/>
            <person name="Seedorf H."/>
            <person name="Daniel R."/>
        </authorList>
    </citation>
    <scope>NUCLEOTIDE SEQUENCE [LARGE SCALE GENOMIC DNA]</scope>
    <source>
        <strain evidence="4 5">DSM 11139</strain>
    </source>
</reference>
<proteinExistence type="predicted"/>
<evidence type="ECO:0000313" key="5">
    <source>
        <dbReference type="Proteomes" id="UP000077275"/>
    </source>
</evidence>
<accession>A0A166E3D6</accession>
<evidence type="ECO:0000256" key="1">
    <source>
        <dbReference type="ARBA" id="ARBA00023122"/>
    </source>
</evidence>
<protein>
    <submittedName>
        <fullName evidence="4">Inosine 5'-monophosphate dehydrogenase</fullName>
    </submittedName>
</protein>
<keyword evidence="1 2" id="KW-0129">CBS domain</keyword>
<dbReference type="PATRIC" id="fig|47311.3.peg.1072"/>
<dbReference type="PANTHER" id="PTHR43080:SF2">
    <property type="entry name" value="CBS DOMAIN-CONTAINING PROTEIN"/>
    <property type="match status" value="1"/>
</dbReference>
<dbReference type="Gene3D" id="3.10.580.10">
    <property type="entry name" value="CBS-domain"/>
    <property type="match status" value="1"/>
</dbReference>
<dbReference type="RefSeq" id="WP_245634942.1">
    <property type="nucleotide sequence ID" value="NZ_LWMW01000097.1"/>
</dbReference>
<evidence type="ECO:0000313" key="4">
    <source>
        <dbReference type="EMBL" id="KZX16235.1"/>
    </source>
</evidence>
<organism evidence="4 5">
    <name type="scientific">Methanobrevibacter cuticularis</name>
    <dbReference type="NCBI Taxonomy" id="47311"/>
    <lineage>
        <taxon>Archaea</taxon>
        <taxon>Methanobacteriati</taxon>
        <taxon>Methanobacteriota</taxon>
        <taxon>Methanomada group</taxon>
        <taxon>Methanobacteria</taxon>
        <taxon>Methanobacteriales</taxon>
        <taxon>Methanobacteriaceae</taxon>
        <taxon>Methanobrevibacter</taxon>
    </lineage>
</organism>
<dbReference type="InterPro" id="IPR051257">
    <property type="entry name" value="Diverse_CBS-Domain"/>
</dbReference>
<name>A0A166E3D6_9EURY</name>
<dbReference type="SUPFAM" id="SSF54631">
    <property type="entry name" value="CBS-domain pair"/>
    <property type="match status" value="1"/>
</dbReference>
<dbReference type="STRING" id="47311.MBCUT_09710"/>
<gene>
    <name evidence="4" type="ORF">MBCUT_09710</name>
</gene>
<dbReference type="InterPro" id="IPR046342">
    <property type="entry name" value="CBS_dom_sf"/>
</dbReference>
<feature type="domain" description="CBS" evidence="3">
    <location>
        <begin position="81"/>
        <end position="139"/>
    </location>
</feature>